<keyword evidence="3" id="KW-1185">Reference proteome</keyword>
<feature type="chain" id="PRO_5032505253" evidence="1">
    <location>
        <begin position="26"/>
        <end position="191"/>
    </location>
</feature>
<gene>
    <name evidence="2" type="ORF">HP555_12825</name>
</gene>
<dbReference type="RefSeq" id="WP_199262969.1">
    <property type="nucleotide sequence ID" value="NZ_CP054140.1"/>
</dbReference>
<dbReference type="KEGG" id="dog:HP555_12825"/>
<reference evidence="2 3" key="1">
    <citation type="submission" date="2020-05" db="EMBL/GenBank/DDBJ databases">
        <title>Complete genome of Desulfobulbus oligotrophicus.</title>
        <authorList>
            <person name="Podar M."/>
        </authorList>
    </citation>
    <scope>NUCLEOTIDE SEQUENCE [LARGE SCALE GENOMIC DNA]</scope>
    <source>
        <strain evidence="2 3">Prop6</strain>
    </source>
</reference>
<evidence type="ECO:0000313" key="3">
    <source>
        <dbReference type="Proteomes" id="UP000596092"/>
    </source>
</evidence>
<feature type="signal peptide" evidence="1">
    <location>
        <begin position="1"/>
        <end position="25"/>
    </location>
</feature>
<dbReference type="InterPro" id="IPR025500">
    <property type="entry name" value="DUF4390"/>
</dbReference>
<dbReference type="EMBL" id="CP054140">
    <property type="protein sequence ID" value="QQG66686.1"/>
    <property type="molecule type" value="Genomic_DNA"/>
</dbReference>
<accession>A0A7T5VF60</accession>
<protein>
    <submittedName>
        <fullName evidence="2">DUF4390 domain-containing protein</fullName>
    </submittedName>
</protein>
<dbReference type="Proteomes" id="UP000596092">
    <property type="component" value="Chromosome"/>
</dbReference>
<organism evidence="2 3">
    <name type="scientific">Desulfobulbus oligotrophicus</name>
    <dbReference type="NCBI Taxonomy" id="1909699"/>
    <lineage>
        <taxon>Bacteria</taxon>
        <taxon>Pseudomonadati</taxon>
        <taxon>Thermodesulfobacteriota</taxon>
        <taxon>Desulfobulbia</taxon>
        <taxon>Desulfobulbales</taxon>
        <taxon>Desulfobulbaceae</taxon>
        <taxon>Desulfobulbus</taxon>
    </lineage>
</organism>
<evidence type="ECO:0000256" key="1">
    <source>
        <dbReference type="SAM" id="SignalP"/>
    </source>
</evidence>
<dbReference type="AlphaFoldDB" id="A0A7T5VF60"/>
<dbReference type="Pfam" id="PF14334">
    <property type="entry name" value="DUF4390"/>
    <property type="match status" value="1"/>
</dbReference>
<proteinExistence type="predicted"/>
<evidence type="ECO:0000313" key="2">
    <source>
        <dbReference type="EMBL" id="QQG66686.1"/>
    </source>
</evidence>
<keyword evidence="1" id="KW-0732">Signal</keyword>
<sequence>MKHVAVRLVTLHFLILLFLASSAFAKPDTSPEIKDIIVTTSETDLLLFATVKNGFTQRMLEDLNNGIPIDFIYQMELIMTGNRFLNTTLMEATITHTLQYDQENKRYHVTFSEKNDKSFVTDDLSRAKQLMAELNGVKIIPLSQLVPDAPYAIHFKVTLKKGALPLGMHRFLPFSSLWNFETDWRTIEFRY</sequence>
<name>A0A7T5VF60_9BACT</name>